<feature type="domain" description="MAM" evidence="1">
    <location>
        <begin position="1"/>
        <end position="31"/>
    </location>
</feature>
<protein>
    <recommendedName>
        <fullName evidence="1">MAM domain-containing protein</fullName>
    </recommendedName>
</protein>
<organism evidence="2 3">
    <name type="scientific">Oedothorax gibbosus</name>
    <dbReference type="NCBI Taxonomy" id="931172"/>
    <lineage>
        <taxon>Eukaryota</taxon>
        <taxon>Metazoa</taxon>
        <taxon>Ecdysozoa</taxon>
        <taxon>Arthropoda</taxon>
        <taxon>Chelicerata</taxon>
        <taxon>Arachnida</taxon>
        <taxon>Araneae</taxon>
        <taxon>Araneomorphae</taxon>
        <taxon>Entelegynae</taxon>
        <taxon>Araneoidea</taxon>
        <taxon>Linyphiidae</taxon>
        <taxon>Erigoninae</taxon>
        <taxon>Oedothorax</taxon>
    </lineage>
</organism>
<reference evidence="2 3" key="1">
    <citation type="journal article" date="2022" name="Nat. Ecol. Evol.">
        <title>A masculinizing supergene underlies an exaggerated male reproductive morph in a spider.</title>
        <authorList>
            <person name="Hendrickx F."/>
            <person name="De Corte Z."/>
            <person name="Sonet G."/>
            <person name="Van Belleghem S.M."/>
            <person name="Kostlbacher S."/>
            <person name="Vangestel C."/>
        </authorList>
    </citation>
    <scope>NUCLEOTIDE SEQUENCE [LARGE SCALE GENOMIC DNA]</scope>
    <source>
        <strain evidence="2">W744_W776</strain>
    </source>
</reference>
<dbReference type="PANTHER" id="PTHR23282:SF101">
    <property type="entry name" value="MAM DOMAIN-CONTAINING PROTEIN"/>
    <property type="match status" value="1"/>
</dbReference>
<dbReference type="InterPro" id="IPR000998">
    <property type="entry name" value="MAM_dom"/>
</dbReference>
<evidence type="ECO:0000313" key="2">
    <source>
        <dbReference type="EMBL" id="KAG8172145.1"/>
    </source>
</evidence>
<evidence type="ECO:0000259" key="1">
    <source>
        <dbReference type="PROSITE" id="PS50060"/>
    </source>
</evidence>
<dbReference type="PANTHER" id="PTHR23282">
    <property type="entry name" value="APICAL ENDOSOMAL GLYCOPROTEIN PRECURSOR"/>
    <property type="match status" value="1"/>
</dbReference>
<keyword evidence="3" id="KW-1185">Reference proteome</keyword>
<comment type="caution">
    <text evidence="2">The sequence shown here is derived from an EMBL/GenBank/DDBJ whole genome shotgun (WGS) entry which is preliminary data.</text>
</comment>
<dbReference type="SMART" id="SM00137">
    <property type="entry name" value="MAM"/>
    <property type="match status" value="1"/>
</dbReference>
<dbReference type="PROSITE" id="PS00740">
    <property type="entry name" value="MAM_1"/>
    <property type="match status" value="1"/>
</dbReference>
<dbReference type="EMBL" id="JAFNEN010003056">
    <property type="protein sequence ID" value="KAG8172145.1"/>
    <property type="molecule type" value="Genomic_DNA"/>
</dbReference>
<gene>
    <name evidence="2" type="ORF">JTE90_004148</name>
</gene>
<evidence type="ECO:0000313" key="3">
    <source>
        <dbReference type="Proteomes" id="UP000827092"/>
    </source>
</evidence>
<dbReference type="CDD" id="cd06263">
    <property type="entry name" value="MAM"/>
    <property type="match status" value="2"/>
</dbReference>
<dbReference type="GO" id="GO:0016020">
    <property type="term" value="C:membrane"/>
    <property type="evidence" value="ECO:0007669"/>
    <property type="project" value="InterPro"/>
</dbReference>
<dbReference type="InterPro" id="IPR051560">
    <property type="entry name" value="MAM_domain-containing"/>
</dbReference>
<name>A0AAV6TL82_9ARAC</name>
<feature type="domain" description="MAM" evidence="1">
    <location>
        <begin position="219"/>
        <end position="314"/>
    </location>
</feature>
<dbReference type="Pfam" id="PF00629">
    <property type="entry name" value="MAM"/>
    <property type="match status" value="2"/>
</dbReference>
<feature type="domain" description="MAM" evidence="1">
    <location>
        <begin position="38"/>
        <end position="217"/>
    </location>
</feature>
<dbReference type="Proteomes" id="UP000827092">
    <property type="component" value="Unassembled WGS sequence"/>
</dbReference>
<dbReference type="Gene3D" id="2.60.120.200">
    <property type="match status" value="2"/>
</dbReference>
<dbReference type="PROSITE" id="PS50060">
    <property type="entry name" value="MAM_2"/>
    <property type="match status" value="3"/>
</dbReference>
<dbReference type="AlphaFoldDB" id="A0AAV6TL82"/>
<accession>A0AAV6TL82</accession>
<sequence>VVFTAIHQSATKVRGDIALDDIELTPGKCPDSKREAAQLCSFDDYDCGYTSRRKTSLNWEWKRYNGDSAYLINQPKVDHTLGTVAGGYWYAGTTDSAFFGGSFESAYLTSPLYKAPGDPHNCLHFYYYMDGDGKHFFWEVEQAYLQAHLTFPNSKTGGQWLTTKAKNMTNHKQWTYVEAKANISEDYQLQFTVGLEGKAAALIAIDDVKIVQGNCPESGDCDFEEDTCSWTDGEAEYSWLRRAGDSRTNKEIGPATDKTKGTGKGNYVVFSTKNKNAGSQAILQSGFFAPEDASRCLSFYYQMSGDDPGTLKVK</sequence>
<dbReference type="SUPFAM" id="SSF49899">
    <property type="entry name" value="Concanavalin A-like lectins/glucanases"/>
    <property type="match status" value="2"/>
</dbReference>
<dbReference type="InterPro" id="IPR013320">
    <property type="entry name" value="ConA-like_dom_sf"/>
</dbReference>
<proteinExistence type="predicted"/>
<feature type="non-terminal residue" evidence="2">
    <location>
        <position position="1"/>
    </location>
</feature>